<evidence type="ECO:0000256" key="4">
    <source>
        <dbReference type="SAM" id="MobiDB-lite"/>
    </source>
</evidence>
<name>A0AAQ3WYJ6_PASNO</name>
<dbReference type="InterPro" id="IPR044533">
    <property type="entry name" value="FLZ1/2/3"/>
</dbReference>
<protein>
    <recommendedName>
        <fullName evidence="5">FLZ-type domain-containing protein</fullName>
    </recommendedName>
</protein>
<dbReference type="PANTHER" id="PTHR46057:SF11">
    <property type="entry name" value="OS06G0714800 PROTEIN"/>
    <property type="match status" value="1"/>
</dbReference>
<evidence type="ECO:0000313" key="6">
    <source>
        <dbReference type="EMBL" id="WVZ78505.1"/>
    </source>
</evidence>
<evidence type="ECO:0000256" key="1">
    <source>
        <dbReference type="ARBA" id="ARBA00009374"/>
    </source>
</evidence>
<keyword evidence="2" id="KW-0479">Metal-binding</keyword>
<evidence type="ECO:0000256" key="2">
    <source>
        <dbReference type="ARBA" id="ARBA00022723"/>
    </source>
</evidence>
<dbReference type="Pfam" id="PF04570">
    <property type="entry name" value="zf-FLZ"/>
    <property type="match status" value="1"/>
</dbReference>
<feature type="domain" description="FLZ-type" evidence="5">
    <location>
        <begin position="50"/>
        <end position="93"/>
    </location>
</feature>
<reference evidence="6 7" key="1">
    <citation type="submission" date="2024-02" db="EMBL/GenBank/DDBJ databases">
        <title>High-quality chromosome-scale genome assembly of Pensacola bahiagrass (Paspalum notatum Flugge var. saurae).</title>
        <authorList>
            <person name="Vega J.M."/>
            <person name="Podio M."/>
            <person name="Orjuela J."/>
            <person name="Siena L.A."/>
            <person name="Pessino S.C."/>
            <person name="Combes M.C."/>
            <person name="Mariac C."/>
            <person name="Albertini E."/>
            <person name="Pupilli F."/>
            <person name="Ortiz J.P.A."/>
            <person name="Leblanc O."/>
        </authorList>
    </citation>
    <scope>NUCLEOTIDE SEQUENCE [LARGE SCALE GENOMIC DNA]</scope>
    <source>
        <strain evidence="6">R1</strain>
        <tissue evidence="6">Leaf</tissue>
    </source>
</reference>
<dbReference type="GO" id="GO:0046872">
    <property type="term" value="F:metal ion binding"/>
    <property type="evidence" value="ECO:0007669"/>
    <property type="project" value="UniProtKB-KW"/>
</dbReference>
<accession>A0AAQ3WYJ6</accession>
<dbReference type="EMBL" id="CP144750">
    <property type="protein sequence ID" value="WVZ78505.1"/>
    <property type="molecule type" value="Genomic_DNA"/>
</dbReference>
<organism evidence="6 7">
    <name type="scientific">Paspalum notatum var. saurae</name>
    <dbReference type="NCBI Taxonomy" id="547442"/>
    <lineage>
        <taxon>Eukaryota</taxon>
        <taxon>Viridiplantae</taxon>
        <taxon>Streptophyta</taxon>
        <taxon>Embryophyta</taxon>
        <taxon>Tracheophyta</taxon>
        <taxon>Spermatophyta</taxon>
        <taxon>Magnoliopsida</taxon>
        <taxon>Liliopsida</taxon>
        <taxon>Poales</taxon>
        <taxon>Poaceae</taxon>
        <taxon>PACMAD clade</taxon>
        <taxon>Panicoideae</taxon>
        <taxon>Andropogonodae</taxon>
        <taxon>Paspaleae</taxon>
        <taxon>Paspalinae</taxon>
        <taxon>Paspalum</taxon>
    </lineage>
</organism>
<feature type="compositionally biased region" description="Low complexity" evidence="4">
    <location>
        <begin position="103"/>
        <end position="118"/>
    </location>
</feature>
<keyword evidence="7" id="KW-1185">Reference proteome</keyword>
<dbReference type="InterPro" id="IPR007650">
    <property type="entry name" value="Zf-FLZ_dom"/>
</dbReference>
<dbReference type="PANTHER" id="PTHR46057">
    <property type="entry name" value="FCS-LIKE ZINC FINGER 1-RELATED"/>
    <property type="match status" value="1"/>
</dbReference>
<gene>
    <name evidence="6" type="ORF">U9M48_026207</name>
</gene>
<evidence type="ECO:0000313" key="7">
    <source>
        <dbReference type="Proteomes" id="UP001341281"/>
    </source>
</evidence>
<comment type="similarity">
    <text evidence="1">Belongs to the FLZ family.</text>
</comment>
<feature type="zinc finger region" description="FLZ-type" evidence="3">
    <location>
        <begin position="50"/>
        <end position="93"/>
    </location>
</feature>
<evidence type="ECO:0000256" key="3">
    <source>
        <dbReference type="PROSITE-ProRule" id="PRU01131"/>
    </source>
</evidence>
<feature type="region of interest" description="Disordered" evidence="4">
    <location>
        <begin position="103"/>
        <end position="150"/>
    </location>
</feature>
<dbReference type="Proteomes" id="UP001341281">
    <property type="component" value="Chromosome 06"/>
</dbReference>
<sequence length="150" mass="16592">MAAAAKPVVPETMMLDGDDEEEERYVKVASRFFRVKRSPRGDYAGGLHYHYLGSCFLCKASIACDRDVFMYRDAAFCSVDCRDDQMDMEEALHAAARRHRLLLQRTPPSSSSSSSSSPVAEAASFSRTPVMRRRPTIANLAARNPPVAAS</sequence>
<proteinExistence type="inferred from homology"/>
<dbReference type="AlphaFoldDB" id="A0AAQ3WYJ6"/>
<evidence type="ECO:0000259" key="5">
    <source>
        <dbReference type="PROSITE" id="PS51795"/>
    </source>
</evidence>
<dbReference type="PROSITE" id="PS51795">
    <property type="entry name" value="ZF_FLZ"/>
    <property type="match status" value="1"/>
</dbReference>